<dbReference type="PANTHER" id="PTHR45649:SF14">
    <property type="entry name" value="GABA PERMEASE"/>
    <property type="match status" value="1"/>
</dbReference>
<reference evidence="9 10" key="1">
    <citation type="journal article" date="2018" name="Mol. Biol. Evol.">
        <title>Broad Genomic Sampling Reveals a Smut Pathogenic Ancestry of the Fungal Clade Ustilaginomycotina.</title>
        <authorList>
            <person name="Kijpornyongpan T."/>
            <person name="Mondo S.J."/>
            <person name="Barry K."/>
            <person name="Sandor L."/>
            <person name="Lee J."/>
            <person name="Lipzen A."/>
            <person name="Pangilinan J."/>
            <person name="LaButti K."/>
            <person name="Hainaut M."/>
            <person name="Henrissat B."/>
            <person name="Grigoriev I.V."/>
            <person name="Spatafora J.W."/>
            <person name="Aime M.C."/>
        </authorList>
    </citation>
    <scope>NUCLEOTIDE SEQUENCE [LARGE SCALE GENOMIC DNA]</scope>
    <source>
        <strain evidence="9 10">MCA 4198</strain>
    </source>
</reference>
<feature type="transmembrane region" description="Helical" evidence="7">
    <location>
        <begin position="91"/>
        <end position="124"/>
    </location>
</feature>
<feature type="chain" id="PRO_5016437381" evidence="8">
    <location>
        <begin position="20"/>
        <end position="543"/>
    </location>
</feature>
<dbReference type="AlphaFoldDB" id="A0A316YX24"/>
<proteinExistence type="predicted"/>
<dbReference type="PANTHER" id="PTHR45649">
    <property type="entry name" value="AMINO-ACID PERMEASE BAT1"/>
    <property type="match status" value="1"/>
</dbReference>
<keyword evidence="3 7" id="KW-0812">Transmembrane</keyword>
<keyword evidence="4 7" id="KW-1133">Transmembrane helix</keyword>
<evidence type="ECO:0000256" key="2">
    <source>
        <dbReference type="ARBA" id="ARBA00022448"/>
    </source>
</evidence>
<evidence type="ECO:0000256" key="4">
    <source>
        <dbReference type="ARBA" id="ARBA00022989"/>
    </source>
</evidence>
<dbReference type="PIRSF" id="PIRSF006060">
    <property type="entry name" value="AA_transporter"/>
    <property type="match status" value="1"/>
</dbReference>
<keyword evidence="5 7" id="KW-0472">Membrane</keyword>
<dbReference type="InterPro" id="IPR002293">
    <property type="entry name" value="AA/rel_permease1"/>
</dbReference>
<dbReference type="Gene3D" id="1.20.1740.10">
    <property type="entry name" value="Amino acid/polyamine transporter I"/>
    <property type="match status" value="1"/>
</dbReference>
<feature type="signal peptide" evidence="8">
    <location>
        <begin position="1"/>
        <end position="19"/>
    </location>
</feature>
<dbReference type="EMBL" id="KZ819634">
    <property type="protein sequence ID" value="PWN93334.1"/>
    <property type="molecule type" value="Genomic_DNA"/>
</dbReference>
<evidence type="ECO:0000313" key="10">
    <source>
        <dbReference type="Proteomes" id="UP000245768"/>
    </source>
</evidence>
<dbReference type="RefSeq" id="XP_025380532.1">
    <property type="nucleotide sequence ID" value="XM_025518674.1"/>
</dbReference>
<dbReference type="Pfam" id="PF13520">
    <property type="entry name" value="AA_permease_2"/>
    <property type="match status" value="1"/>
</dbReference>
<dbReference type="InParanoid" id="A0A316YX24"/>
<feature type="transmembrane region" description="Helical" evidence="7">
    <location>
        <begin position="164"/>
        <end position="187"/>
    </location>
</feature>
<feature type="transmembrane region" description="Helical" evidence="7">
    <location>
        <begin position="437"/>
        <end position="458"/>
    </location>
</feature>
<protein>
    <submittedName>
        <fullName evidence="9">Amino acid transporter</fullName>
    </submittedName>
</protein>
<comment type="subcellular location">
    <subcellularLocation>
        <location evidence="1">Membrane</location>
        <topology evidence="1">Multi-pass membrane protein</topology>
    </subcellularLocation>
</comment>
<evidence type="ECO:0000256" key="1">
    <source>
        <dbReference type="ARBA" id="ARBA00004141"/>
    </source>
</evidence>
<feature type="compositionally biased region" description="Polar residues" evidence="6">
    <location>
        <begin position="519"/>
        <end position="543"/>
    </location>
</feature>
<dbReference type="GO" id="GO:0022857">
    <property type="term" value="F:transmembrane transporter activity"/>
    <property type="evidence" value="ECO:0007669"/>
    <property type="project" value="InterPro"/>
</dbReference>
<dbReference type="STRING" id="215250.A0A316YX24"/>
<feature type="transmembrane region" description="Helical" evidence="7">
    <location>
        <begin position="243"/>
        <end position="266"/>
    </location>
</feature>
<organism evidence="9 10">
    <name type="scientific">Acaromyces ingoldii</name>
    <dbReference type="NCBI Taxonomy" id="215250"/>
    <lineage>
        <taxon>Eukaryota</taxon>
        <taxon>Fungi</taxon>
        <taxon>Dikarya</taxon>
        <taxon>Basidiomycota</taxon>
        <taxon>Ustilaginomycotina</taxon>
        <taxon>Exobasidiomycetes</taxon>
        <taxon>Exobasidiales</taxon>
        <taxon>Cryptobasidiaceae</taxon>
        <taxon>Acaromyces</taxon>
    </lineage>
</organism>
<evidence type="ECO:0000256" key="6">
    <source>
        <dbReference type="SAM" id="MobiDB-lite"/>
    </source>
</evidence>
<feature type="transmembrane region" description="Helical" evidence="7">
    <location>
        <begin position="470"/>
        <end position="489"/>
    </location>
</feature>
<feature type="transmembrane region" description="Helical" evidence="7">
    <location>
        <begin position="207"/>
        <end position="231"/>
    </location>
</feature>
<feature type="transmembrane region" description="Helical" evidence="7">
    <location>
        <begin position="44"/>
        <end position="70"/>
    </location>
</feature>
<dbReference type="GeneID" id="37040590"/>
<evidence type="ECO:0000313" key="9">
    <source>
        <dbReference type="EMBL" id="PWN93334.1"/>
    </source>
</evidence>
<accession>A0A316YX24</accession>
<evidence type="ECO:0000256" key="7">
    <source>
        <dbReference type="SAM" id="Phobius"/>
    </source>
</evidence>
<name>A0A316YX24_9BASI</name>
<keyword evidence="8" id="KW-0732">Signal</keyword>
<feature type="transmembrane region" description="Helical" evidence="7">
    <location>
        <begin position="136"/>
        <end position="157"/>
    </location>
</feature>
<feature type="transmembrane region" description="Helical" evidence="7">
    <location>
        <begin position="295"/>
        <end position="315"/>
    </location>
</feature>
<keyword evidence="10" id="KW-1185">Reference proteome</keyword>
<evidence type="ECO:0000256" key="8">
    <source>
        <dbReference type="SAM" id="SignalP"/>
    </source>
</evidence>
<evidence type="ECO:0000256" key="5">
    <source>
        <dbReference type="ARBA" id="ARBA00023136"/>
    </source>
</evidence>
<evidence type="ECO:0000256" key="3">
    <source>
        <dbReference type="ARBA" id="ARBA00022692"/>
    </source>
</evidence>
<feature type="transmembrane region" description="Helical" evidence="7">
    <location>
        <begin position="342"/>
        <end position="366"/>
    </location>
</feature>
<dbReference type="Proteomes" id="UP000245768">
    <property type="component" value="Unassembled WGS sequence"/>
</dbReference>
<feature type="transmembrane region" description="Helical" evidence="7">
    <location>
        <begin position="372"/>
        <end position="394"/>
    </location>
</feature>
<gene>
    <name evidence="9" type="ORF">FA10DRAFT_226177</name>
</gene>
<dbReference type="GO" id="GO:0016020">
    <property type="term" value="C:membrane"/>
    <property type="evidence" value="ECO:0007669"/>
    <property type="project" value="UniProtKB-SubCell"/>
</dbReference>
<sequence length="543" mass="58245">MGVHRQRFGLLAIIGLSFAILNSPTAMSASLSVVLTSGGPVAVCWGLVISAIGVLCVALSLAEICSVLPTPGGPYHFTFRLATPRTRVPAAYFTGWLACAGWVCLTATTSSLAGSLIVGIIALLHPSYEEKAWHEFLIYIVFAVGAWFVNVFGARILDPVNRAALVWSISGVVIICITCLACASPQYGTGKFVFGTYVNQTGWDNGVAFILGLLQSTFGLVGVDGATHIIDEMPTPHILAPRAMILAPIIGSISAFILLIVFLFVLKDFGQVTSGPAGPLLEIIYQALGNRGGAVALYMFPVVSMAFAAISILCASSRQTQSFARDKGLIFGTFWEKESPRWGVPIASITMTSAWVIIFGCVYLGSSSALNAILSSSVVMLQVSYCVPISILLVRGRRLLDEIAAEEDREFQTIEERQQEGLDQGTSSKRNYNLGRFGWAINAWAVLFSLFTSVFFLFPPELPTTGSSANYAAAVVFFVICLAVLSWIFDGRKQYEGPKDLDLALARARQARLYDERPNSPSSAPTTTAAQGPDSTPEKTASS</sequence>
<feature type="region of interest" description="Disordered" evidence="6">
    <location>
        <begin position="514"/>
        <end position="543"/>
    </location>
</feature>
<keyword evidence="2" id="KW-0813">Transport</keyword>
<dbReference type="OrthoDB" id="3900342at2759"/>